<protein>
    <submittedName>
        <fullName evidence="2">Uncharacterized protein</fullName>
    </submittedName>
</protein>
<reference evidence="3" key="2">
    <citation type="journal article" date="2017" name="Stand. Genomic Sci.">
        <title>Complete genome sequence of the sulfur-oxidizing chemolithoautotrophic Sulfurovum lithotrophicum 42BKTT.</title>
        <authorList>
            <person name="Jeon W."/>
            <person name="Priscilla L."/>
            <person name="Park G."/>
            <person name="Lee H."/>
            <person name="Lee N."/>
            <person name="Lee D."/>
            <person name="Kwon H."/>
            <person name="Ahn I."/>
            <person name="Lee C."/>
            <person name="Lee H."/>
            <person name="Ahn J."/>
        </authorList>
    </citation>
    <scope>NUCLEOTIDE SEQUENCE [LARGE SCALE GENOMIC DNA]</scope>
    <source>
        <strain evidence="3">ATCC BAA-797 / 42BKT</strain>
    </source>
</reference>
<keyword evidence="3" id="KW-1185">Reference proteome</keyword>
<dbReference type="RefSeq" id="WP_046551914.1">
    <property type="nucleotide sequence ID" value="NZ_CP011308.1"/>
</dbReference>
<organism evidence="2 3">
    <name type="scientific">Sulfurovum lithotrophicum</name>
    <dbReference type="NCBI Taxonomy" id="206403"/>
    <lineage>
        <taxon>Bacteria</taxon>
        <taxon>Pseudomonadati</taxon>
        <taxon>Campylobacterota</taxon>
        <taxon>Epsilonproteobacteria</taxon>
        <taxon>Campylobacterales</taxon>
        <taxon>Sulfurovaceae</taxon>
        <taxon>Sulfurovum</taxon>
    </lineage>
</organism>
<keyword evidence="1" id="KW-0732">Signal</keyword>
<dbReference type="KEGG" id="slh:YH65_11085"/>
<proteinExistence type="predicted"/>
<feature type="chain" id="PRO_5031344004" evidence="1">
    <location>
        <begin position="19"/>
        <end position="249"/>
    </location>
</feature>
<evidence type="ECO:0000313" key="3">
    <source>
        <dbReference type="Proteomes" id="UP000034444"/>
    </source>
</evidence>
<dbReference type="Proteomes" id="UP000034444">
    <property type="component" value="Chromosome"/>
</dbReference>
<feature type="signal peptide" evidence="1">
    <location>
        <begin position="1"/>
        <end position="18"/>
    </location>
</feature>
<gene>
    <name evidence="2" type="ORF">YH65_11085</name>
</gene>
<dbReference type="EMBL" id="CP011308">
    <property type="protein sequence ID" value="AKF25865.1"/>
    <property type="molecule type" value="Genomic_DNA"/>
</dbReference>
<sequence length="249" mass="29463">MMKRIAYLLIVVSSLLFAEITNIAQGDLMERLASDIIKKHKFSDYEKNALVKFYYKGDPQKLDNILYGGKDDFLKMDLQGEAQKKFQKEINNIPSFDLTKTYQIKVLANYDRYDFNKEIFRFYMPGSMQIEKARKMFNNKTPENNNNKQKTLKINEYGSFVTFDNIRQKSRAEVERFSLRFKKSDARIFDKMNPRKLELDIVFKINKASNYGKYFPESGMRVKINANVLYVIVKDPQSDHIYKKINIEQ</sequence>
<name>A0A7U4M2Y2_9BACT</name>
<evidence type="ECO:0000256" key="1">
    <source>
        <dbReference type="SAM" id="SignalP"/>
    </source>
</evidence>
<evidence type="ECO:0000313" key="2">
    <source>
        <dbReference type="EMBL" id="AKF25865.1"/>
    </source>
</evidence>
<accession>A0A7U4M2Y2</accession>
<dbReference type="AlphaFoldDB" id="A0A7U4M2Y2"/>
<reference evidence="2 3" key="1">
    <citation type="submission" date="2015-04" db="EMBL/GenBank/DDBJ databases">
        <title>Complete genome sequence of Sulfurovum lithotrophicum ATCC BAA-797T.</title>
        <authorList>
            <person name="Ahn J."/>
            <person name="Park G."/>
            <person name="Jeon W."/>
            <person name="Jang Y."/>
            <person name="Jang M."/>
            <person name="Lee H."/>
            <person name="Lee H."/>
        </authorList>
    </citation>
    <scope>NUCLEOTIDE SEQUENCE [LARGE SCALE GENOMIC DNA]</scope>
    <source>
        <strain evidence="3">ATCC BAA-797 / 42BKT</strain>
    </source>
</reference>